<dbReference type="AlphaFoldDB" id="A0A841T6T5"/>
<reference evidence="2 3" key="1">
    <citation type="submission" date="2020-08" db="EMBL/GenBank/DDBJ databases">
        <title>Cohnella phylogeny.</title>
        <authorList>
            <person name="Dunlap C."/>
        </authorList>
    </citation>
    <scope>NUCLEOTIDE SEQUENCE [LARGE SCALE GENOMIC DNA]</scope>
    <source>
        <strain evidence="2 3">DSM 103658</strain>
    </source>
</reference>
<feature type="transmembrane region" description="Helical" evidence="1">
    <location>
        <begin position="6"/>
        <end position="27"/>
    </location>
</feature>
<dbReference type="RefSeq" id="WP_185178333.1">
    <property type="nucleotide sequence ID" value="NZ_CBCSEP010000021.1"/>
</dbReference>
<evidence type="ECO:0000313" key="2">
    <source>
        <dbReference type="EMBL" id="MBB6677044.1"/>
    </source>
</evidence>
<keyword evidence="3" id="KW-1185">Reference proteome</keyword>
<keyword evidence="1" id="KW-0472">Membrane</keyword>
<evidence type="ECO:0000313" key="3">
    <source>
        <dbReference type="Proteomes" id="UP000574133"/>
    </source>
</evidence>
<gene>
    <name evidence="2" type="ORF">H4Q31_06835</name>
</gene>
<keyword evidence="1" id="KW-1133">Transmembrane helix</keyword>
<comment type="caution">
    <text evidence="2">The sequence shown here is derived from an EMBL/GenBank/DDBJ whole genome shotgun (WGS) entry which is preliminary data.</text>
</comment>
<dbReference type="EMBL" id="JACJVN010000026">
    <property type="protein sequence ID" value="MBB6677044.1"/>
    <property type="molecule type" value="Genomic_DNA"/>
</dbReference>
<name>A0A841T6T5_9BACL</name>
<keyword evidence="1" id="KW-0812">Transmembrane</keyword>
<proteinExistence type="predicted"/>
<dbReference type="Proteomes" id="UP000574133">
    <property type="component" value="Unassembled WGS sequence"/>
</dbReference>
<evidence type="ECO:0000256" key="1">
    <source>
        <dbReference type="SAM" id="Phobius"/>
    </source>
</evidence>
<sequence>MLRRSIITIVTTLLLAVAAGISFVGIWQREHPGEKLFGKPEATLKIVGVTSIRVYEIQRDGTEMINDIEDGDTIVEILSKLSSAQRTFFGDPEPMGQLYQVEFVQGSASEVYELNDLRGTGSTFQAKIYPQHPERDEVWLVPPGVLDELVVKAAPA</sequence>
<accession>A0A841T6T5</accession>
<organism evidence="2 3">
    <name type="scientific">Cohnella lubricantis</name>
    <dbReference type="NCBI Taxonomy" id="2163172"/>
    <lineage>
        <taxon>Bacteria</taxon>
        <taxon>Bacillati</taxon>
        <taxon>Bacillota</taxon>
        <taxon>Bacilli</taxon>
        <taxon>Bacillales</taxon>
        <taxon>Paenibacillaceae</taxon>
        <taxon>Cohnella</taxon>
    </lineage>
</organism>
<protein>
    <submittedName>
        <fullName evidence="2">Uncharacterized protein</fullName>
    </submittedName>
</protein>